<sequence length="148" mass="15833">MKEIKGALDVEGDSDRRPLVIEVAPSSGGTRDRRRDLADSVDVRFAGESSPIPEPSRWLGKEPLAPVDEMDGADESSPGPGGTRGFIRAGSIPPTRTHTGRRETISSRQSRTIQELEQEVDALRSADDSSLAAARRRPGPSSGLGHAH</sequence>
<dbReference type="Proteomes" id="UP000243459">
    <property type="component" value="Chromosome 7"/>
</dbReference>
<protein>
    <submittedName>
        <fullName evidence="2">Uncharacterized protein</fullName>
    </submittedName>
</protein>
<gene>
    <name evidence="2" type="ORF">A4U43_C07F13320</name>
</gene>
<evidence type="ECO:0000256" key="1">
    <source>
        <dbReference type="SAM" id="MobiDB-lite"/>
    </source>
</evidence>
<keyword evidence="3" id="KW-1185">Reference proteome</keyword>
<reference evidence="3" key="1">
    <citation type="journal article" date="2017" name="Nat. Commun.">
        <title>The asparagus genome sheds light on the origin and evolution of a young Y chromosome.</title>
        <authorList>
            <person name="Harkess A."/>
            <person name="Zhou J."/>
            <person name="Xu C."/>
            <person name="Bowers J.E."/>
            <person name="Van der Hulst R."/>
            <person name="Ayyampalayam S."/>
            <person name="Mercati F."/>
            <person name="Riccardi P."/>
            <person name="McKain M.R."/>
            <person name="Kakrana A."/>
            <person name="Tang H."/>
            <person name="Ray J."/>
            <person name="Groenendijk J."/>
            <person name="Arikit S."/>
            <person name="Mathioni S.M."/>
            <person name="Nakano M."/>
            <person name="Shan H."/>
            <person name="Telgmann-Rauber A."/>
            <person name="Kanno A."/>
            <person name="Yue Z."/>
            <person name="Chen H."/>
            <person name="Li W."/>
            <person name="Chen Y."/>
            <person name="Xu X."/>
            <person name="Zhang Y."/>
            <person name="Luo S."/>
            <person name="Chen H."/>
            <person name="Gao J."/>
            <person name="Mao Z."/>
            <person name="Pires J.C."/>
            <person name="Luo M."/>
            <person name="Kudrna D."/>
            <person name="Wing R.A."/>
            <person name="Meyers B.C."/>
            <person name="Yi K."/>
            <person name="Kong H."/>
            <person name="Lavrijsen P."/>
            <person name="Sunseri F."/>
            <person name="Falavigna A."/>
            <person name="Ye Y."/>
            <person name="Leebens-Mack J.H."/>
            <person name="Chen G."/>
        </authorList>
    </citation>
    <scope>NUCLEOTIDE SEQUENCE [LARGE SCALE GENOMIC DNA]</scope>
    <source>
        <strain evidence="3">cv. DH0086</strain>
    </source>
</reference>
<dbReference type="AlphaFoldDB" id="A0A5P1EBP0"/>
<organism evidence="2 3">
    <name type="scientific">Asparagus officinalis</name>
    <name type="common">Garden asparagus</name>
    <dbReference type="NCBI Taxonomy" id="4686"/>
    <lineage>
        <taxon>Eukaryota</taxon>
        <taxon>Viridiplantae</taxon>
        <taxon>Streptophyta</taxon>
        <taxon>Embryophyta</taxon>
        <taxon>Tracheophyta</taxon>
        <taxon>Spermatophyta</taxon>
        <taxon>Magnoliopsida</taxon>
        <taxon>Liliopsida</taxon>
        <taxon>Asparagales</taxon>
        <taxon>Asparagaceae</taxon>
        <taxon>Asparagoideae</taxon>
        <taxon>Asparagus</taxon>
    </lineage>
</organism>
<feature type="compositionally biased region" description="Basic and acidic residues" evidence="1">
    <location>
        <begin position="1"/>
        <end position="19"/>
    </location>
</feature>
<name>A0A5P1EBP0_ASPOF</name>
<feature type="compositionally biased region" description="Polar residues" evidence="1">
    <location>
        <begin position="106"/>
        <end position="115"/>
    </location>
</feature>
<feature type="region of interest" description="Disordered" evidence="1">
    <location>
        <begin position="1"/>
        <end position="148"/>
    </location>
</feature>
<feature type="compositionally biased region" description="Basic and acidic residues" evidence="1">
    <location>
        <begin position="30"/>
        <end position="42"/>
    </location>
</feature>
<evidence type="ECO:0000313" key="2">
    <source>
        <dbReference type="EMBL" id="ONK63278.1"/>
    </source>
</evidence>
<dbReference type="Gramene" id="ONK63278">
    <property type="protein sequence ID" value="ONK63278"/>
    <property type="gene ID" value="A4U43_C07F13320"/>
</dbReference>
<proteinExistence type="predicted"/>
<accession>A0A5P1EBP0</accession>
<evidence type="ECO:0000313" key="3">
    <source>
        <dbReference type="Proteomes" id="UP000243459"/>
    </source>
</evidence>
<dbReference type="EMBL" id="CM007387">
    <property type="protein sequence ID" value="ONK63278.1"/>
    <property type="molecule type" value="Genomic_DNA"/>
</dbReference>